<comment type="caution">
    <text evidence="1">The sequence shown here is derived from an EMBL/GenBank/DDBJ whole genome shotgun (WGS) entry which is preliminary data.</text>
</comment>
<dbReference type="RefSeq" id="WP_066200206.1">
    <property type="nucleotide sequence ID" value="NZ_CBCSAS010000004.1"/>
</dbReference>
<evidence type="ECO:0000313" key="1">
    <source>
        <dbReference type="EMBL" id="OAR04757.1"/>
    </source>
</evidence>
<evidence type="ECO:0000313" key="2">
    <source>
        <dbReference type="Proteomes" id="UP000243024"/>
    </source>
</evidence>
<dbReference type="STRING" id="1484.SA87_09635"/>
<evidence type="ECO:0008006" key="3">
    <source>
        <dbReference type="Google" id="ProtNLM"/>
    </source>
</evidence>
<sequence length="62" mass="6789">MKLARQQLADVVSWPSFSGGNSLEAEQIRIEATEAILSGKKSPSSALEAASEKIRRLTARFR</sequence>
<reference evidence="1 2" key="1">
    <citation type="submission" date="2015-09" db="EMBL/GenBank/DDBJ databases">
        <title>Draft genome sequence of Hydrogenibacillus schlegelii DSM 2000.</title>
        <authorList>
            <person name="Hemp J."/>
        </authorList>
    </citation>
    <scope>NUCLEOTIDE SEQUENCE [LARGE SCALE GENOMIC DNA]</scope>
    <source>
        <strain evidence="1 2">MA 48</strain>
    </source>
</reference>
<dbReference type="AlphaFoldDB" id="A0A132MG50"/>
<dbReference type="Proteomes" id="UP000243024">
    <property type="component" value="Unassembled WGS sequence"/>
</dbReference>
<name>A0A132MG50_HYDSH</name>
<accession>A0A132MG50</accession>
<proteinExistence type="predicted"/>
<organism evidence="1 2">
    <name type="scientific">Hydrogenibacillus schlegelii</name>
    <name type="common">Bacillus schlegelii</name>
    <dbReference type="NCBI Taxonomy" id="1484"/>
    <lineage>
        <taxon>Bacteria</taxon>
        <taxon>Bacillati</taxon>
        <taxon>Bacillota</taxon>
        <taxon>Bacilli</taxon>
        <taxon>Bacillales</taxon>
        <taxon>Bacillales Family X. Incertae Sedis</taxon>
        <taxon>Hydrogenibacillus</taxon>
    </lineage>
</organism>
<protein>
    <recommendedName>
        <fullName evidence="3">Glycerol-3-phosphate ABC transporter, periplasmic glycerol-3-phosphate-binding protein</fullName>
    </recommendedName>
</protein>
<gene>
    <name evidence="1" type="ORF">SA87_09635</name>
</gene>
<keyword evidence="2" id="KW-1185">Reference proteome</keyword>
<dbReference type="EMBL" id="JXBB01000012">
    <property type="protein sequence ID" value="OAR04757.1"/>
    <property type="molecule type" value="Genomic_DNA"/>
</dbReference>